<proteinExistence type="predicted"/>
<keyword evidence="1" id="KW-0472">Membrane</keyword>
<feature type="transmembrane region" description="Helical" evidence="1">
    <location>
        <begin position="20"/>
        <end position="38"/>
    </location>
</feature>
<evidence type="ECO:0000313" key="2">
    <source>
        <dbReference type="EMBL" id="CAD8747452.1"/>
    </source>
</evidence>
<organism evidence="2">
    <name type="scientific">Hemiselmis andersenii</name>
    <name type="common">Cryptophyte alga</name>
    <dbReference type="NCBI Taxonomy" id="464988"/>
    <lineage>
        <taxon>Eukaryota</taxon>
        <taxon>Cryptophyceae</taxon>
        <taxon>Cryptomonadales</taxon>
        <taxon>Hemiselmidaceae</taxon>
        <taxon>Hemiselmis</taxon>
    </lineage>
</organism>
<reference evidence="2" key="1">
    <citation type="submission" date="2021-01" db="EMBL/GenBank/DDBJ databases">
        <authorList>
            <person name="Corre E."/>
            <person name="Pelletier E."/>
            <person name="Niang G."/>
            <person name="Scheremetjew M."/>
            <person name="Finn R."/>
            <person name="Kale V."/>
            <person name="Holt S."/>
            <person name="Cochrane G."/>
            <person name="Meng A."/>
            <person name="Brown T."/>
            <person name="Cohen L."/>
        </authorList>
    </citation>
    <scope>NUCLEOTIDE SEQUENCE</scope>
    <source>
        <strain evidence="2">CCMP441</strain>
    </source>
</reference>
<protein>
    <submittedName>
        <fullName evidence="2">Uncharacterized protein</fullName>
    </submittedName>
</protein>
<dbReference type="EMBL" id="HBFK01022543">
    <property type="protein sequence ID" value="CAD8747452.1"/>
    <property type="molecule type" value="Transcribed_RNA"/>
</dbReference>
<keyword evidence="1" id="KW-1133">Transmembrane helix</keyword>
<accession>A0A6T8LST2</accession>
<gene>
    <name evidence="2" type="ORF">HAND1043_LOCUS13949</name>
</gene>
<sequence>MSSYGAVPVAPTKERSHRTLLKVAVVAGAATLGAVAIADVMSKGVASTALLAAGTSGGAVMVPFQGQILYDPALEPLYKENGISAYKWKGLNAQGYDAGFQNAFKDLPTNRADIVDPDMEFVGKTQDMSNSCDKFGMCPPQENIFDELPSKEAKSLSTRLPDLFPEESHVFDNMPLDY</sequence>
<keyword evidence="1" id="KW-0812">Transmembrane</keyword>
<name>A0A6T8LST2_HEMAN</name>
<dbReference type="AlphaFoldDB" id="A0A6T8LST2"/>
<evidence type="ECO:0000256" key="1">
    <source>
        <dbReference type="SAM" id="Phobius"/>
    </source>
</evidence>